<proteinExistence type="predicted"/>
<feature type="transmembrane region" description="Helical" evidence="1">
    <location>
        <begin position="20"/>
        <end position="40"/>
    </location>
</feature>
<protein>
    <submittedName>
        <fullName evidence="2">Uncharacterized protein</fullName>
    </submittedName>
</protein>
<keyword evidence="1" id="KW-1133">Transmembrane helix</keyword>
<dbReference type="EMBL" id="VIWO01000010">
    <property type="protein sequence ID" value="TWF34891.1"/>
    <property type="molecule type" value="Genomic_DNA"/>
</dbReference>
<evidence type="ECO:0000313" key="2">
    <source>
        <dbReference type="EMBL" id="TWF34891.1"/>
    </source>
</evidence>
<organism evidence="2 3">
    <name type="scientific">Chitinophaga polysaccharea</name>
    <dbReference type="NCBI Taxonomy" id="1293035"/>
    <lineage>
        <taxon>Bacteria</taxon>
        <taxon>Pseudomonadati</taxon>
        <taxon>Bacteroidota</taxon>
        <taxon>Chitinophagia</taxon>
        <taxon>Chitinophagales</taxon>
        <taxon>Chitinophagaceae</taxon>
        <taxon>Chitinophaga</taxon>
    </lineage>
</organism>
<dbReference type="RefSeq" id="WP_186452604.1">
    <property type="nucleotide sequence ID" value="NZ_VIWO01000010.1"/>
</dbReference>
<accession>A0A561P9S9</accession>
<keyword evidence="3" id="KW-1185">Reference proteome</keyword>
<dbReference type="AlphaFoldDB" id="A0A561P9S9"/>
<keyword evidence="1" id="KW-0812">Transmembrane</keyword>
<keyword evidence="1" id="KW-0472">Membrane</keyword>
<comment type="caution">
    <text evidence="2">The sequence shown here is derived from an EMBL/GenBank/DDBJ whole genome shotgun (WGS) entry which is preliminary data.</text>
</comment>
<gene>
    <name evidence="2" type="ORF">FHW36_11090</name>
</gene>
<sequence>MPTERRIQPYIDHYLNLKKAVNLLLLSLFAIAIWLMFSLYRDHNRKKVAFMTPVRSANIVKIHSYKSFGILATIRFKDSLTPQIGDRLHEEGNIYQITGVVIPDPVEEHPKDTWDCRLVKM</sequence>
<name>A0A561P9S9_9BACT</name>
<evidence type="ECO:0000256" key="1">
    <source>
        <dbReference type="SAM" id="Phobius"/>
    </source>
</evidence>
<reference evidence="2 3" key="1">
    <citation type="submission" date="2019-06" db="EMBL/GenBank/DDBJ databases">
        <title>Sorghum-associated microbial communities from plants grown in Nebraska, USA.</title>
        <authorList>
            <person name="Schachtman D."/>
        </authorList>
    </citation>
    <scope>NUCLEOTIDE SEQUENCE [LARGE SCALE GENOMIC DNA]</scope>
    <source>
        <strain evidence="2 3">1209</strain>
    </source>
</reference>
<evidence type="ECO:0000313" key="3">
    <source>
        <dbReference type="Proteomes" id="UP000320811"/>
    </source>
</evidence>
<dbReference type="Proteomes" id="UP000320811">
    <property type="component" value="Unassembled WGS sequence"/>
</dbReference>